<dbReference type="Proteomes" id="UP001058626">
    <property type="component" value="Plasmid pMUM005"/>
</dbReference>
<sequence length="105" mass="11762">MTMNEQTLQVSPDELMRWAITQEHAADRCASARAENPHAIATAESWGPLFAEARRATVDAVNAREATLREQEEQHRAMARQLRIAAARMEEMDAENRAALTISTD</sequence>
<keyword evidence="1" id="KW-0614">Plasmid</keyword>
<dbReference type="Pfam" id="PF10824">
    <property type="entry name" value="T7SS_ESX_EspC"/>
    <property type="match status" value="1"/>
</dbReference>
<accession>A0A9N7LWJ6</accession>
<evidence type="ECO:0008006" key="3">
    <source>
        <dbReference type="Google" id="ProtNLM"/>
    </source>
</evidence>
<geneLocation type="plasmid" evidence="1 2">
    <name>pMUM005</name>
</geneLocation>
<proteinExistence type="predicted"/>
<dbReference type="AlphaFoldDB" id="A0A9N7LWJ6"/>
<evidence type="ECO:0000313" key="2">
    <source>
        <dbReference type="Proteomes" id="UP001058626"/>
    </source>
</evidence>
<keyword evidence="2" id="KW-1185">Reference proteome</keyword>
<dbReference type="GO" id="GO:0009306">
    <property type="term" value="P:protein secretion"/>
    <property type="evidence" value="ECO:0007669"/>
    <property type="project" value="InterPro"/>
</dbReference>
<gene>
    <name evidence="1" type="ORF">NJB1907Z4_P0530</name>
</gene>
<dbReference type="EMBL" id="AP026368">
    <property type="protein sequence ID" value="BDN85401.1"/>
    <property type="molecule type" value="Genomic_DNA"/>
</dbReference>
<protein>
    <recommendedName>
        <fullName evidence="3">ESX-1 secretion-associated protein</fullName>
    </recommendedName>
</protein>
<reference evidence="1" key="1">
    <citation type="submission" date="2022-06" db="EMBL/GenBank/DDBJ databases">
        <title>Complete genome sequence of Mycobacterium pseudoshottsii NJB1907-Z4.</title>
        <authorList>
            <person name="Komine T."/>
            <person name="Fukano H."/>
            <person name="Wada S."/>
        </authorList>
    </citation>
    <scope>NUCLEOTIDE SEQUENCE</scope>
    <source>
        <strain evidence="1">NJB1907-Z4</strain>
        <plasmid evidence="1">pMUM005</plasmid>
    </source>
</reference>
<dbReference type="RefSeq" id="WP_041301218.1">
    <property type="nucleotide sequence ID" value="NZ_CP155056.1"/>
</dbReference>
<name>A0A9N7LWJ6_9MYCO</name>
<organism evidence="1 2">
    <name type="scientific">Mycobacterium pseudoshottsii</name>
    <dbReference type="NCBI Taxonomy" id="265949"/>
    <lineage>
        <taxon>Bacteria</taxon>
        <taxon>Bacillati</taxon>
        <taxon>Actinomycetota</taxon>
        <taxon>Actinomycetes</taxon>
        <taxon>Mycobacteriales</taxon>
        <taxon>Mycobacteriaceae</taxon>
        <taxon>Mycobacterium</taxon>
        <taxon>Mycobacterium ulcerans group</taxon>
    </lineage>
</organism>
<evidence type="ECO:0000313" key="1">
    <source>
        <dbReference type="EMBL" id="BDN85401.1"/>
    </source>
</evidence>
<dbReference type="InterPro" id="IPR022536">
    <property type="entry name" value="EspC"/>
</dbReference>